<comment type="caution">
    <text evidence="3">The sequence shown here is derived from an EMBL/GenBank/DDBJ whole genome shotgun (WGS) entry which is preliminary data.</text>
</comment>
<evidence type="ECO:0000313" key="4">
    <source>
        <dbReference type="Proteomes" id="UP000324800"/>
    </source>
</evidence>
<protein>
    <recommendedName>
        <fullName evidence="5">Dynein heavy chain</fullName>
    </recommendedName>
</protein>
<dbReference type="Proteomes" id="UP000324800">
    <property type="component" value="Unassembled WGS sequence"/>
</dbReference>
<feature type="region of interest" description="Disordered" evidence="2">
    <location>
        <begin position="1236"/>
        <end position="1262"/>
    </location>
</feature>
<evidence type="ECO:0008006" key="5">
    <source>
        <dbReference type="Google" id="ProtNLM"/>
    </source>
</evidence>
<feature type="region of interest" description="Disordered" evidence="2">
    <location>
        <begin position="869"/>
        <end position="901"/>
    </location>
</feature>
<evidence type="ECO:0000313" key="3">
    <source>
        <dbReference type="EMBL" id="KAA6404387.1"/>
    </source>
</evidence>
<keyword evidence="1" id="KW-0175">Coiled coil</keyword>
<feature type="non-terminal residue" evidence="3">
    <location>
        <position position="1688"/>
    </location>
</feature>
<evidence type="ECO:0000256" key="2">
    <source>
        <dbReference type="SAM" id="MobiDB-lite"/>
    </source>
</evidence>
<proteinExistence type="predicted"/>
<feature type="compositionally biased region" description="Polar residues" evidence="2">
    <location>
        <begin position="888"/>
        <end position="899"/>
    </location>
</feature>
<evidence type="ECO:0000256" key="1">
    <source>
        <dbReference type="SAM" id="Coils"/>
    </source>
</evidence>
<accession>A0A5J4XB11</accession>
<dbReference type="EMBL" id="SNRW01000005">
    <property type="protein sequence ID" value="KAA6404387.1"/>
    <property type="molecule type" value="Genomic_DNA"/>
</dbReference>
<reference evidence="3 4" key="1">
    <citation type="submission" date="2019-03" db="EMBL/GenBank/DDBJ databases">
        <title>Single cell metagenomics reveals metabolic interactions within the superorganism composed of flagellate Streblomastix strix and complex community of Bacteroidetes bacteria on its surface.</title>
        <authorList>
            <person name="Treitli S.C."/>
            <person name="Kolisko M."/>
            <person name="Husnik F."/>
            <person name="Keeling P."/>
            <person name="Hampl V."/>
        </authorList>
    </citation>
    <scope>NUCLEOTIDE SEQUENCE [LARGE SCALE GENOMIC DNA]</scope>
    <source>
        <strain evidence="3">ST1C</strain>
    </source>
</reference>
<feature type="region of interest" description="Disordered" evidence="2">
    <location>
        <begin position="399"/>
        <end position="490"/>
    </location>
</feature>
<feature type="compositionally biased region" description="Low complexity" evidence="2">
    <location>
        <begin position="460"/>
        <end position="478"/>
    </location>
</feature>
<feature type="compositionally biased region" description="Polar residues" evidence="2">
    <location>
        <begin position="1236"/>
        <end position="1250"/>
    </location>
</feature>
<sequence length="1688" mass="195238">MTATREQLRGIVAKLLQLPPDFIIQIPQEIKGKDPIDCFINAESYTTLFFIQPGEDRPVISFNEPLRLETLELTSQKRKVPIIIFQKQDPLSEIEEDLMKKITVTFHSEDPLSFIQYYLKYVGIPAMEEFGKLQSAYFASESCNVIQENAERYMSNHNNIIQETKKLIIEIEDEAASARGEKIPLFKSTIIDSQYMMQRVEEQFDKLDALITTPEINDLKKLGNSLELIKFWRERDYVLHETIHNMQVFPKEKLNIERQQLIDTQLDELIEVREISKTNSVCLQPIIPFLVNFLESAVKDFSKQLRNAHVFVRLLFSACEFTEGIISLYPLLDLFISDFVTKAREHILYGTDNPYNDYMWHMYCQEESDPRPALQTQALVQAIAEEDNNRIKIMKEKEEEKLAENKEQQISQNDRKVKDQIQSSPNIDDIDDDWNYENEFENSDDVSRAQSTYIDDRIVDQNSQDLNSSFDQDNQNNDYRPNIKRSPHSHSPIKFQVETNDTKQNILQKTEIASSSTKFQPLFITQNSYGYAYPSMDIGNQKMNFSDEELLLKEHGSLQRVNNTRQALIAMKDAIIRCFQRTNTVWPTRKGRVSTQIHNKNPRTLIKNWANQSNTTSFLTLQTVTQTGLQNQEQIRFNTQGVPVKEKVTLPDFLTLFAQIDEAAAQCVVLSSLLEMCKLVSPFGIFKITGTNGLLAQQKFGQIHYEFKSFARGILSHPRMLFTHTLYGPMRRARIEKILQDTTQNIAHVVLIALDGTRGNAKETVEILSILANVVKEPQVMETLLTPQNRSRIFQPIRRIIEEVADRYGQILRKIPYLPLVTAPFSQILMLRQLITILDQNSDMIIALNVIDQSYLSTSAALKQQINGAGDSQAGKADDKQDQSSSQLQLPVASSSSSLHDVEGLKQSQSWTEEIKQLKENNKLLLTAINESFRKRIQVWISRLEVYNQDQFQVHCLAQEVPGYPLTIYIQLDDFIPIIQQFFIAKGFGATPSTHAIQNIHSMRQLLHSKQRLGFFLNLYHEFHRTVPMLHQNCLSFYVGNVERQVLEGLTSMMWNKSELATFVQNCITSYLELEFELRSFGAYITSYRNEIESLKTMLVFRFPNTVLKQEALGEFFETTFSKQAQEMKYLEQRLRQIKHTAHSNLRAHAGQARLTSGQYNYGMSGMSSVQTSQSTMALDLFFEQLDDEKSEAVRSYVNETLRYILERVQQNVAIIEVPLVVQSGNLVYRLGSSKASNEQSGYGMEQSQQENDDKKSNRSGFISRVNSLNDNLEKQSLIMNSPKSIQKYNKKEKSLKEETDNKQDNINLMGLFDGIMIWMADLIEKDKIAHQERIEKHKSLGIQSDVGNQKIGGQQKEGKIGKNSSSPFLVHKTVVDEEEEEEIGQLKSQLSKELIESEKRCMDFREGLMKYTPLWTLKAILGWVCVDTALLKQELFSLSAKWRLPFSQFLIGGIERVVTKSIDIITQIKRQFDSTFLHYTTAQKVKIVNWGRDLLRDVEKMDVFFLKLRVRMAQHEQSASSYFPHLLRTKVTEAEQVWRTYKRAQMKTYLDHIQIFEREVMYEILERERVYNRAVSDMTERLHDKEQTPLDNSFSSEQALEMLKLISQDINSIVQASDEITQLRREFIRTEAREKTITTTERIMSTFSALWDMWSVIHATRTQVEGALFSWEWSDLQKDTTLTANQF</sequence>
<feature type="compositionally biased region" description="Acidic residues" evidence="2">
    <location>
        <begin position="428"/>
        <end position="444"/>
    </location>
</feature>
<organism evidence="3 4">
    <name type="scientific">Streblomastix strix</name>
    <dbReference type="NCBI Taxonomy" id="222440"/>
    <lineage>
        <taxon>Eukaryota</taxon>
        <taxon>Metamonada</taxon>
        <taxon>Preaxostyla</taxon>
        <taxon>Oxymonadida</taxon>
        <taxon>Streblomastigidae</taxon>
        <taxon>Streblomastix</taxon>
    </lineage>
</organism>
<feature type="coiled-coil region" evidence="1">
    <location>
        <begin position="154"/>
        <end position="181"/>
    </location>
</feature>
<gene>
    <name evidence="3" type="ORF">EZS28_000074</name>
</gene>
<feature type="compositionally biased region" description="Basic and acidic residues" evidence="2">
    <location>
        <begin position="399"/>
        <end position="419"/>
    </location>
</feature>
<name>A0A5J4XB11_9EUKA</name>